<dbReference type="EMBL" id="LXEQ01000040">
    <property type="protein sequence ID" value="OAT27158.1"/>
    <property type="molecule type" value="Genomic_DNA"/>
</dbReference>
<evidence type="ECO:0000256" key="1">
    <source>
        <dbReference type="ARBA" id="ARBA00010688"/>
    </source>
</evidence>
<dbReference type="InterPro" id="IPR029056">
    <property type="entry name" value="Ribokinase-like"/>
</dbReference>
<accession>A0ABX2W7M1</accession>
<dbReference type="PRINTS" id="PR00990">
    <property type="entry name" value="RIBOKINASE"/>
</dbReference>
<dbReference type="GO" id="GO:0016301">
    <property type="term" value="F:kinase activity"/>
    <property type="evidence" value="ECO:0007669"/>
    <property type="project" value="UniProtKB-KW"/>
</dbReference>
<evidence type="ECO:0000313" key="5">
    <source>
        <dbReference type="EMBL" id="OAT27158.1"/>
    </source>
</evidence>
<gene>
    <name evidence="5" type="ORF">M976_02447</name>
</gene>
<evidence type="ECO:0000256" key="2">
    <source>
        <dbReference type="ARBA" id="ARBA00022679"/>
    </source>
</evidence>
<dbReference type="InterPro" id="IPR002173">
    <property type="entry name" value="Carboh/pur_kinase_PfkB_CS"/>
</dbReference>
<reference evidence="5 6" key="1">
    <citation type="submission" date="2016-04" db="EMBL/GenBank/DDBJ databases">
        <title>ATOL: Assembling a taxonomically balanced genome-scale reconstruction of the evolutionary history of the Enterobacteriaceae.</title>
        <authorList>
            <person name="Plunkett G.III."/>
            <person name="Neeno-Eckwall E.C."/>
            <person name="Glasner J.D."/>
            <person name="Perna N.T."/>
        </authorList>
    </citation>
    <scope>NUCLEOTIDE SEQUENCE [LARGE SCALE GENOMIC DNA]</scope>
    <source>
        <strain evidence="5 6">ATCC 51602</strain>
    </source>
</reference>
<feature type="domain" description="Carbohydrate kinase PfkB" evidence="4">
    <location>
        <begin position="19"/>
        <end position="306"/>
    </location>
</feature>
<dbReference type="Pfam" id="PF00294">
    <property type="entry name" value="PfkB"/>
    <property type="match status" value="1"/>
</dbReference>
<evidence type="ECO:0000313" key="6">
    <source>
        <dbReference type="Proteomes" id="UP000078407"/>
    </source>
</evidence>
<dbReference type="InterPro" id="IPR002139">
    <property type="entry name" value="Ribo/fructo_kinase"/>
</dbReference>
<keyword evidence="2" id="KW-0808">Transferase</keyword>
<comment type="similarity">
    <text evidence="1">Belongs to the carbohydrate kinase PfkB family.</text>
</comment>
<dbReference type="Gene3D" id="3.40.1190.20">
    <property type="match status" value="1"/>
</dbReference>
<keyword evidence="3 5" id="KW-0418">Kinase</keyword>
<proteinExistence type="inferred from homology"/>
<dbReference type="PANTHER" id="PTHR10584:SF166">
    <property type="entry name" value="RIBOKINASE"/>
    <property type="match status" value="1"/>
</dbReference>
<dbReference type="PANTHER" id="PTHR10584">
    <property type="entry name" value="SUGAR KINASE"/>
    <property type="match status" value="1"/>
</dbReference>
<evidence type="ECO:0000256" key="3">
    <source>
        <dbReference type="ARBA" id="ARBA00022777"/>
    </source>
</evidence>
<dbReference type="SUPFAM" id="SSF53613">
    <property type="entry name" value="Ribokinase-like"/>
    <property type="match status" value="1"/>
</dbReference>
<dbReference type="PROSITE" id="PS00583">
    <property type="entry name" value="PFKB_KINASES_1"/>
    <property type="match status" value="1"/>
</dbReference>
<protein>
    <submittedName>
        <fullName evidence="5">PfkB family sugar kinase</fullName>
    </submittedName>
</protein>
<organism evidence="5 6">
    <name type="scientific">Buttiauxella ferragutiae ATCC 51602</name>
    <dbReference type="NCBI Taxonomy" id="1354252"/>
    <lineage>
        <taxon>Bacteria</taxon>
        <taxon>Pseudomonadati</taxon>
        <taxon>Pseudomonadota</taxon>
        <taxon>Gammaproteobacteria</taxon>
        <taxon>Enterobacterales</taxon>
        <taxon>Enterobacteriaceae</taxon>
        <taxon>Buttiauxella</taxon>
    </lineage>
</organism>
<keyword evidence="6" id="KW-1185">Reference proteome</keyword>
<sequence length="320" mass="34194">MKAAELRSRLPGLAAKRPVCVLGSAVIDVIADAYSLPWRGCDIELQQQSVNIGGCALNIALTLSRLGIASKNALPIGQGTWADIIRSSLEKQGIESEIHTNSGDNGWCLALVEPDGERTFMSFRGVEHQWNQPWLDKLQLAPGTLLSLSGYQLAGPCAELLVSWLESLNGVTAFIDFGPRIADIPAPLLTRIMACKPIVSLNRQEAAIAAEWLEVAGDNIEGICRAWLERYDAPLIVRLDKQGAWFGSHDAIALVAPFPAQVVDTIGAGDSHAGGTLAGLAAGWSLAEAVCLGNAVASYVVSHRGGDCAPFLEQLYRYPK</sequence>
<dbReference type="InterPro" id="IPR011611">
    <property type="entry name" value="PfkB_dom"/>
</dbReference>
<evidence type="ECO:0000259" key="4">
    <source>
        <dbReference type="Pfam" id="PF00294"/>
    </source>
</evidence>
<dbReference type="RefSeq" id="WP_064545146.1">
    <property type="nucleotide sequence ID" value="NZ_LXEQ01000040.1"/>
</dbReference>
<dbReference type="Proteomes" id="UP000078407">
    <property type="component" value="Unassembled WGS sequence"/>
</dbReference>
<comment type="caution">
    <text evidence="5">The sequence shown here is derived from an EMBL/GenBank/DDBJ whole genome shotgun (WGS) entry which is preliminary data.</text>
</comment>
<name>A0ABX2W7M1_9ENTR</name>